<proteinExistence type="predicted"/>
<feature type="non-terminal residue" evidence="1">
    <location>
        <position position="255"/>
    </location>
</feature>
<protein>
    <submittedName>
        <fullName evidence="1">Uncharacterized protein</fullName>
    </submittedName>
</protein>
<dbReference type="AlphaFoldDB" id="X0W7K7"/>
<accession>X0W7K7</accession>
<comment type="caution">
    <text evidence="1">The sequence shown here is derived from an EMBL/GenBank/DDBJ whole genome shotgun (WGS) entry which is preliminary data.</text>
</comment>
<dbReference type="EMBL" id="BARS01033517">
    <property type="protein sequence ID" value="GAG26550.1"/>
    <property type="molecule type" value="Genomic_DNA"/>
</dbReference>
<reference evidence="1" key="1">
    <citation type="journal article" date="2014" name="Front. Microbiol.">
        <title>High frequency of phylogenetically diverse reductive dehalogenase-homologous genes in deep subseafloor sedimentary metagenomes.</title>
        <authorList>
            <person name="Kawai M."/>
            <person name="Futagami T."/>
            <person name="Toyoda A."/>
            <person name="Takaki Y."/>
            <person name="Nishi S."/>
            <person name="Hori S."/>
            <person name="Arai W."/>
            <person name="Tsubouchi T."/>
            <person name="Morono Y."/>
            <person name="Uchiyama I."/>
            <person name="Ito T."/>
            <person name="Fujiyama A."/>
            <person name="Inagaki F."/>
            <person name="Takami H."/>
        </authorList>
    </citation>
    <scope>NUCLEOTIDE SEQUENCE</scope>
    <source>
        <strain evidence="1">Expedition CK06-06</strain>
    </source>
</reference>
<name>X0W7K7_9ZZZZ</name>
<evidence type="ECO:0000313" key="1">
    <source>
        <dbReference type="EMBL" id="GAG26550.1"/>
    </source>
</evidence>
<organism evidence="1">
    <name type="scientific">marine sediment metagenome</name>
    <dbReference type="NCBI Taxonomy" id="412755"/>
    <lineage>
        <taxon>unclassified sequences</taxon>
        <taxon>metagenomes</taxon>
        <taxon>ecological metagenomes</taxon>
    </lineage>
</organism>
<sequence length="255" mass="25638">MHRHRLLYVALAVSLLCAAPVAAGIGSGIVGAIGECLRGVDGGDTGTLQGNADTVDWFHASDVRTPDTLLALDGAGHFQVAVFADNSIPGGKLVPGAVTAGRLGNNSVTTGKISDGQVMAADLAAGAVTQSKIANNSVTNTKIKNGTILGEDLGIPVLMGGSRNGYLIGCFNSNTGTSTSGITGFSTATSGYTRGVVGACQSPDGKGLYGVSKSTTGYTYGVYGEAKSENGYGVYGYASHTSGFTHGVLGYIQST</sequence>
<gene>
    <name evidence="1" type="ORF">S01H1_51890</name>
</gene>